<keyword evidence="5" id="KW-1185">Reference proteome</keyword>
<dbReference type="Proteomes" id="UP001596296">
    <property type="component" value="Unassembled WGS sequence"/>
</dbReference>
<feature type="transmembrane region" description="Helical" evidence="2">
    <location>
        <begin position="64"/>
        <end position="86"/>
    </location>
</feature>
<sequence>MSADEETSEESTTERPDSPNDRPGVPATPRTRARSALLWGAVGTLAFLVGLQGYLLVGAGELPVGYPIAVAIGVGVGVIVVAIAYLSEHRLRAKRRV</sequence>
<feature type="domain" description="DUF7981" evidence="3">
    <location>
        <begin position="30"/>
        <end position="96"/>
    </location>
</feature>
<evidence type="ECO:0000313" key="5">
    <source>
        <dbReference type="Proteomes" id="UP001596296"/>
    </source>
</evidence>
<comment type="caution">
    <text evidence="4">The sequence shown here is derived from an EMBL/GenBank/DDBJ whole genome shotgun (WGS) entry which is preliminary data.</text>
</comment>
<keyword evidence="2" id="KW-0812">Transmembrane</keyword>
<evidence type="ECO:0000256" key="1">
    <source>
        <dbReference type="SAM" id="MobiDB-lite"/>
    </source>
</evidence>
<dbReference type="Pfam" id="PF25938">
    <property type="entry name" value="DUF7981"/>
    <property type="match status" value="1"/>
</dbReference>
<feature type="transmembrane region" description="Helical" evidence="2">
    <location>
        <begin position="36"/>
        <end position="58"/>
    </location>
</feature>
<accession>A0ABD5UWB7</accession>
<organism evidence="4 5">
    <name type="scientific">Halopenitus salinus</name>
    <dbReference type="NCBI Taxonomy" id="1198295"/>
    <lineage>
        <taxon>Archaea</taxon>
        <taxon>Methanobacteriati</taxon>
        <taxon>Methanobacteriota</taxon>
        <taxon>Stenosarchaea group</taxon>
        <taxon>Halobacteria</taxon>
        <taxon>Halobacteriales</taxon>
        <taxon>Haloferacaceae</taxon>
        <taxon>Halopenitus</taxon>
    </lineage>
</organism>
<name>A0ABD5UWB7_9EURY</name>
<gene>
    <name evidence="4" type="ORF">ACFQE9_07310</name>
</gene>
<dbReference type="InterPro" id="IPR058287">
    <property type="entry name" value="DUF7981"/>
</dbReference>
<dbReference type="AlphaFoldDB" id="A0ABD5UWB7"/>
<proteinExistence type="predicted"/>
<protein>
    <recommendedName>
        <fullName evidence="3">DUF7981 domain-containing protein</fullName>
    </recommendedName>
</protein>
<reference evidence="4 5" key="1">
    <citation type="journal article" date="2019" name="Int. J. Syst. Evol. Microbiol.">
        <title>The Global Catalogue of Microorganisms (GCM) 10K type strain sequencing project: providing services to taxonomists for standard genome sequencing and annotation.</title>
        <authorList>
            <consortium name="The Broad Institute Genomics Platform"/>
            <consortium name="The Broad Institute Genome Sequencing Center for Infectious Disease"/>
            <person name="Wu L."/>
            <person name="Ma J."/>
        </authorList>
    </citation>
    <scope>NUCLEOTIDE SEQUENCE [LARGE SCALE GENOMIC DNA]</scope>
    <source>
        <strain evidence="4 5">SKJ47</strain>
    </source>
</reference>
<evidence type="ECO:0000313" key="4">
    <source>
        <dbReference type="EMBL" id="MFC6892417.1"/>
    </source>
</evidence>
<keyword evidence="2" id="KW-1133">Transmembrane helix</keyword>
<evidence type="ECO:0000259" key="3">
    <source>
        <dbReference type="Pfam" id="PF25938"/>
    </source>
</evidence>
<feature type="region of interest" description="Disordered" evidence="1">
    <location>
        <begin position="1"/>
        <end position="29"/>
    </location>
</feature>
<evidence type="ECO:0000256" key="2">
    <source>
        <dbReference type="SAM" id="Phobius"/>
    </source>
</evidence>
<dbReference type="EMBL" id="JBHSXL010000006">
    <property type="protein sequence ID" value="MFC6892417.1"/>
    <property type="molecule type" value="Genomic_DNA"/>
</dbReference>
<dbReference type="RefSeq" id="WP_379742556.1">
    <property type="nucleotide sequence ID" value="NZ_JBHSVN010000001.1"/>
</dbReference>
<keyword evidence="2" id="KW-0472">Membrane</keyword>
<feature type="compositionally biased region" description="Acidic residues" evidence="1">
    <location>
        <begin position="1"/>
        <end position="11"/>
    </location>
</feature>